<dbReference type="PANTHER" id="PTHR13465:SF2">
    <property type="entry name" value="PHAGOSOME ASSEMBLY FACTOR 1"/>
    <property type="match status" value="1"/>
</dbReference>
<reference evidence="2" key="1">
    <citation type="submission" date="2025-08" db="UniProtKB">
        <authorList>
            <consortium name="Ensembl"/>
        </authorList>
    </citation>
    <scope>IDENTIFICATION</scope>
</reference>
<dbReference type="PANTHER" id="PTHR13465">
    <property type="entry name" value="UPF0183 PROTEIN"/>
    <property type="match status" value="1"/>
</dbReference>
<evidence type="ECO:0000313" key="3">
    <source>
        <dbReference type="Proteomes" id="UP000694388"/>
    </source>
</evidence>
<dbReference type="GO" id="GO:0030425">
    <property type="term" value="C:dendrite"/>
    <property type="evidence" value="ECO:0007669"/>
    <property type="project" value="TreeGrafter"/>
</dbReference>
<name>A0A8C4Q9K1_EPTBU</name>
<dbReference type="InterPro" id="IPR005373">
    <property type="entry name" value="PHAF1"/>
</dbReference>
<keyword evidence="3" id="KW-1185">Reference proteome</keyword>
<comment type="similarity">
    <text evidence="1">Belongs to the PHAF1 family.</text>
</comment>
<proteinExistence type="inferred from homology"/>
<evidence type="ECO:0000256" key="1">
    <source>
        <dbReference type="ARBA" id="ARBA00024339"/>
    </source>
</evidence>
<dbReference type="Proteomes" id="UP000694388">
    <property type="component" value="Unplaced"/>
</dbReference>
<dbReference type="Ensembl" id="ENSEBUT00000012200.1">
    <property type="protein sequence ID" value="ENSEBUP00000011627.1"/>
    <property type="gene ID" value="ENSEBUG00000007445.1"/>
</dbReference>
<dbReference type="GO" id="GO:0030672">
    <property type="term" value="C:synaptic vesicle membrane"/>
    <property type="evidence" value="ECO:0007669"/>
    <property type="project" value="TreeGrafter"/>
</dbReference>
<dbReference type="InterPro" id="IPR039156">
    <property type="entry name" value="PHAF1/BROMI"/>
</dbReference>
<sequence>MLDLEIVPERSAGNESWEFSLGMPFAQAVSILQKHCHLVRNVQVLYSEQVKPVGNDLLLNLTQDGLTLGLIPAASIIEVYNLSKVKLKYCGVHFNSPTIPPTIEQIDQSFGATHPGVYNAAEQLFHLNFRGLSFSFRLDARLDTPKFAPHYAHGLASLQIPNGATVERMHVYAGNALSDHPDASKLLRRNVYAEGVDVLCDAYGPIGLKFRLLTAGCGPVMRVDNKLQTFQRCVYLGDHCQDVVSIIGSPHKVFYKSEDKMRIHSALPHKQKSRCNDYFYNFFTLGVDILFDAISQQAKKFVLHTNYPGHYNFNMYHRCDFRIPLIPRCGEIATPASAKLHCSVQDILGYKNFVLLPCLPHRSSSSNNTNPFGSTFCYGFQGMIFEVGSK</sequence>
<dbReference type="GO" id="GO:0005802">
    <property type="term" value="C:trans-Golgi network"/>
    <property type="evidence" value="ECO:0007669"/>
    <property type="project" value="TreeGrafter"/>
</dbReference>
<organism evidence="2 3">
    <name type="scientific">Eptatretus burgeri</name>
    <name type="common">Inshore hagfish</name>
    <dbReference type="NCBI Taxonomy" id="7764"/>
    <lineage>
        <taxon>Eukaryota</taxon>
        <taxon>Metazoa</taxon>
        <taxon>Chordata</taxon>
        <taxon>Craniata</taxon>
        <taxon>Vertebrata</taxon>
        <taxon>Cyclostomata</taxon>
        <taxon>Myxini</taxon>
        <taxon>Myxiniformes</taxon>
        <taxon>Myxinidae</taxon>
        <taxon>Eptatretinae</taxon>
        <taxon>Eptatretus</taxon>
    </lineage>
</organism>
<dbReference type="OMA" id="FPTHYEF"/>
<protein>
    <submittedName>
        <fullName evidence="2">Phagosome assembly factor 1</fullName>
    </submittedName>
</protein>
<evidence type="ECO:0000313" key="2">
    <source>
        <dbReference type="Ensembl" id="ENSEBUP00000011627.1"/>
    </source>
</evidence>
<accession>A0A8C4Q9K1</accession>
<dbReference type="Pfam" id="PF03676">
    <property type="entry name" value="PHAF1"/>
    <property type="match status" value="1"/>
</dbReference>
<dbReference type="GeneTree" id="ENSGT00940000153528"/>
<dbReference type="GO" id="GO:0043001">
    <property type="term" value="P:Golgi to plasma membrane protein transport"/>
    <property type="evidence" value="ECO:0007669"/>
    <property type="project" value="TreeGrafter"/>
</dbReference>
<reference evidence="2" key="2">
    <citation type="submission" date="2025-09" db="UniProtKB">
        <authorList>
            <consortium name="Ensembl"/>
        </authorList>
    </citation>
    <scope>IDENTIFICATION</scope>
</reference>
<dbReference type="AlphaFoldDB" id="A0A8C4Q9K1"/>